<proteinExistence type="predicted"/>
<dbReference type="AlphaFoldDB" id="A0A6J6BX10"/>
<protein>
    <submittedName>
        <fullName evidence="1">Unannotated protein</fullName>
    </submittedName>
</protein>
<dbReference type="Gene3D" id="3.90.1150.200">
    <property type="match status" value="1"/>
</dbReference>
<accession>A0A6J6BX10</accession>
<evidence type="ECO:0000313" key="1">
    <source>
        <dbReference type="EMBL" id="CAB4543436.1"/>
    </source>
</evidence>
<reference evidence="1" key="1">
    <citation type="submission" date="2020-05" db="EMBL/GenBank/DDBJ databases">
        <authorList>
            <person name="Chiriac C."/>
            <person name="Salcher M."/>
            <person name="Ghai R."/>
            <person name="Kavagutti S V."/>
        </authorList>
    </citation>
    <scope>NUCLEOTIDE SEQUENCE</scope>
</reference>
<dbReference type="EMBL" id="CAEZSS010000044">
    <property type="protein sequence ID" value="CAB4543436.1"/>
    <property type="molecule type" value="Genomic_DNA"/>
</dbReference>
<gene>
    <name evidence="1" type="ORF">UFOPK1505_00339</name>
</gene>
<sequence length="185" mass="21329">MPAGKTLRESHFPAIEKRYGKTMKYWFSVIDKISDQKYPEQMKHLRNKFGFSQAHANALIMYKKGSKSPQKFSSVKEYYGSIDPLQVKTIKSILKSLTSKFPDLDLVIAWNYPMLKMENSYIFGVSTAKNHILIAPWDAKTFKKYAKKFVGCKINKKTIGVPNDWVVDKKLLQEMIKYSLASSKS</sequence>
<dbReference type="SUPFAM" id="SSF159888">
    <property type="entry name" value="YdhG-like"/>
    <property type="match status" value="1"/>
</dbReference>
<organism evidence="1">
    <name type="scientific">freshwater metagenome</name>
    <dbReference type="NCBI Taxonomy" id="449393"/>
    <lineage>
        <taxon>unclassified sequences</taxon>
        <taxon>metagenomes</taxon>
        <taxon>ecological metagenomes</taxon>
    </lineage>
</organism>
<dbReference type="InterPro" id="IPR025629">
    <property type="entry name" value="DUF4287"/>
</dbReference>
<dbReference type="Pfam" id="PF14117">
    <property type="entry name" value="DUF4287"/>
    <property type="match status" value="1"/>
</dbReference>
<name>A0A6J6BX10_9ZZZZ</name>